<feature type="signal peptide" evidence="5">
    <location>
        <begin position="1"/>
        <end position="23"/>
    </location>
</feature>
<keyword evidence="3 5" id="KW-0732">Signal</keyword>
<keyword evidence="2" id="KW-0964">Secreted</keyword>
<evidence type="ECO:0000313" key="7">
    <source>
        <dbReference type="Proteomes" id="UP001497392"/>
    </source>
</evidence>
<comment type="caution">
    <text evidence="6">The sequence shown here is derived from an EMBL/GenBank/DDBJ whole genome shotgun (WGS) entry which is preliminary data.</text>
</comment>
<evidence type="ECO:0000313" key="6">
    <source>
        <dbReference type="EMBL" id="CAL5224142.1"/>
    </source>
</evidence>
<comment type="similarity">
    <text evidence="4">Belongs to the EXORDIUM family.</text>
</comment>
<gene>
    <name evidence="6" type="primary">g6775</name>
    <name evidence="6" type="ORF">VP750_LOCUS5801</name>
</gene>
<proteinExistence type="inferred from homology"/>
<reference evidence="6 7" key="1">
    <citation type="submission" date="2024-06" db="EMBL/GenBank/DDBJ databases">
        <authorList>
            <person name="Kraege A."/>
            <person name="Thomma B."/>
        </authorList>
    </citation>
    <scope>NUCLEOTIDE SEQUENCE [LARGE SCALE GENOMIC DNA]</scope>
</reference>
<feature type="chain" id="PRO_5045784968" evidence="5">
    <location>
        <begin position="24"/>
        <end position="364"/>
    </location>
</feature>
<evidence type="ECO:0000256" key="4">
    <source>
        <dbReference type="ARBA" id="ARBA00023591"/>
    </source>
</evidence>
<keyword evidence="7" id="KW-1185">Reference proteome</keyword>
<dbReference type="EMBL" id="CAXHTA020000010">
    <property type="protein sequence ID" value="CAL5224142.1"/>
    <property type="molecule type" value="Genomic_DNA"/>
</dbReference>
<accession>A0ABP1G2T0</accession>
<sequence length="364" mass="38985">MPKLPWVLLVVMAATQCVHQAAAVKRTMPMLGMDEEGEEVDSDEDDLPATEQPRSAVQALINGLLGQNQSAQFVPITPVQREHQRQAQFAGASDFMDDLHGGDDKGSKNVSNKAIIPNGMGSSMGGGFMSYHGGKVVSHPLSVYLIMYGDWSGQPEVAPILAEFLNNLGGTSWMNINNGYYDRSGNTGTSAVSHGGTCFDPYSHGKKLSDADVLAVVKTCLASGLPRDPNGAYFVISSADVAQGGFCTSYCGWHDDKEGLYFGFVGSVKRCPGFCEYQPVGPNGASAADGVASIFAHEVSEIISDPDATAWYDSRGEEGADRCSWKYGETWQAENGALANMKLNGRSYMIQMNWAIGQGCSMGW</sequence>
<evidence type="ECO:0000256" key="1">
    <source>
        <dbReference type="ARBA" id="ARBA00004613"/>
    </source>
</evidence>
<organism evidence="6 7">
    <name type="scientific">Coccomyxa viridis</name>
    <dbReference type="NCBI Taxonomy" id="1274662"/>
    <lineage>
        <taxon>Eukaryota</taxon>
        <taxon>Viridiplantae</taxon>
        <taxon>Chlorophyta</taxon>
        <taxon>core chlorophytes</taxon>
        <taxon>Trebouxiophyceae</taxon>
        <taxon>Trebouxiophyceae incertae sedis</taxon>
        <taxon>Coccomyxaceae</taxon>
        <taxon>Coccomyxa</taxon>
    </lineage>
</organism>
<protein>
    <submittedName>
        <fullName evidence="6">G6775 protein</fullName>
    </submittedName>
</protein>
<name>A0ABP1G2T0_9CHLO</name>
<evidence type="ECO:0000256" key="5">
    <source>
        <dbReference type="SAM" id="SignalP"/>
    </source>
</evidence>
<dbReference type="PANTHER" id="PTHR31279:SF58">
    <property type="entry name" value="PROTEIN EXORDIUM-LIKE 2"/>
    <property type="match status" value="1"/>
</dbReference>
<dbReference type="Pfam" id="PF04674">
    <property type="entry name" value="Phi_1"/>
    <property type="match status" value="1"/>
</dbReference>
<dbReference type="InterPro" id="IPR006766">
    <property type="entry name" value="EXORDIUM-like"/>
</dbReference>
<evidence type="ECO:0000256" key="2">
    <source>
        <dbReference type="ARBA" id="ARBA00022525"/>
    </source>
</evidence>
<comment type="subcellular location">
    <subcellularLocation>
        <location evidence="1">Secreted</location>
    </subcellularLocation>
</comment>
<dbReference type="PANTHER" id="PTHR31279">
    <property type="entry name" value="PROTEIN EXORDIUM-LIKE 5"/>
    <property type="match status" value="1"/>
</dbReference>
<dbReference type="Proteomes" id="UP001497392">
    <property type="component" value="Unassembled WGS sequence"/>
</dbReference>
<evidence type="ECO:0000256" key="3">
    <source>
        <dbReference type="ARBA" id="ARBA00022729"/>
    </source>
</evidence>